<sequence>MSLDQYTNHFFNNGSFVSQLLVTVDGGGDELQSLAEGDSKYHSVERLHTAENNKIDAYVPPKTMDWVFNPDFESMIKNFFGKTASYQMENNFVIKPSGSIWGKL</sequence>
<reference evidence="1 2" key="1">
    <citation type="submission" date="2024-11" db="EMBL/GenBank/DDBJ databases">
        <title>Chromosome-level genome assembly of the freshwater bivalve Anodonta woodiana.</title>
        <authorList>
            <person name="Chen X."/>
        </authorList>
    </citation>
    <scope>NUCLEOTIDE SEQUENCE [LARGE SCALE GENOMIC DNA]</scope>
    <source>
        <strain evidence="1">MN2024</strain>
        <tissue evidence="1">Gills</tissue>
    </source>
</reference>
<dbReference type="AlphaFoldDB" id="A0ABD3UWD5"/>
<gene>
    <name evidence="1" type="ORF">ACJMK2_017282</name>
</gene>
<dbReference type="Proteomes" id="UP001634394">
    <property type="component" value="Unassembled WGS sequence"/>
</dbReference>
<comment type="caution">
    <text evidence="1">The sequence shown here is derived from an EMBL/GenBank/DDBJ whole genome shotgun (WGS) entry which is preliminary data.</text>
</comment>
<keyword evidence="2" id="KW-1185">Reference proteome</keyword>
<evidence type="ECO:0000313" key="2">
    <source>
        <dbReference type="Proteomes" id="UP001634394"/>
    </source>
</evidence>
<feature type="non-terminal residue" evidence="1">
    <location>
        <position position="104"/>
    </location>
</feature>
<dbReference type="EMBL" id="JBJQND010000015">
    <property type="protein sequence ID" value="KAL3853769.1"/>
    <property type="molecule type" value="Genomic_DNA"/>
</dbReference>
<accession>A0ABD3UWD5</accession>
<organism evidence="1 2">
    <name type="scientific">Sinanodonta woodiana</name>
    <name type="common">Chinese pond mussel</name>
    <name type="synonym">Anodonta woodiana</name>
    <dbReference type="NCBI Taxonomy" id="1069815"/>
    <lineage>
        <taxon>Eukaryota</taxon>
        <taxon>Metazoa</taxon>
        <taxon>Spiralia</taxon>
        <taxon>Lophotrochozoa</taxon>
        <taxon>Mollusca</taxon>
        <taxon>Bivalvia</taxon>
        <taxon>Autobranchia</taxon>
        <taxon>Heteroconchia</taxon>
        <taxon>Palaeoheterodonta</taxon>
        <taxon>Unionida</taxon>
        <taxon>Unionoidea</taxon>
        <taxon>Unionidae</taxon>
        <taxon>Unioninae</taxon>
        <taxon>Sinanodonta</taxon>
    </lineage>
</organism>
<evidence type="ECO:0000313" key="1">
    <source>
        <dbReference type="EMBL" id="KAL3853769.1"/>
    </source>
</evidence>
<proteinExistence type="predicted"/>
<name>A0ABD3UWD5_SINWO</name>
<protein>
    <submittedName>
        <fullName evidence="1">Uncharacterized protein</fullName>
    </submittedName>
</protein>